<organism evidence="1">
    <name type="scientific">Rhizophora mucronata</name>
    <name type="common">Asiatic mangrove</name>
    <dbReference type="NCBI Taxonomy" id="61149"/>
    <lineage>
        <taxon>Eukaryota</taxon>
        <taxon>Viridiplantae</taxon>
        <taxon>Streptophyta</taxon>
        <taxon>Embryophyta</taxon>
        <taxon>Tracheophyta</taxon>
        <taxon>Spermatophyta</taxon>
        <taxon>Magnoliopsida</taxon>
        <taxon>eudicotyledons</taxon>
        <taxon>Gunneridae</taxon>
        <taxon>Pentapetalae</taxon>
        <taxon>rosids</taxon>
        <taxon>fabids</taxon>
        <taxon>Malpighiales</taxon>
        <taxon>Rhizophoraceae</taxon>
        <taxon>Rhizophora</taxon>
    </lineage>
</organism>
<evidence type="ECO:0000313" key="1">
    <source>
        <dbReference type="EMBL" id="MBX73000.1"/>
    </source>
</evidence>
<dbReference type="AlphaFoldDB" id="A0A2P2R1C5"/>
<name>A0A2P2R1C5_RHIMU</name>
<protein>
    <submittedName>
        <fullName evidence="1">Uncharacterized protein</fullName>
    </submittedName>
</protein>
<dbReference type="EMBL" id="GGEC01092516">
    <property type="protein sequence ID" value="MBX73000.1"/>
    <property type="molecule type" value="Transcribed_RNA"/>
</dbReference>
<sequence length="24" mass="2975">MIVFIKNWMISRRTENIIINHCIE</sequence>
<proteinExistence type="predicted"/>
<reference evidence="1" key="1">
    <citation type="submission" date="2018-02" db="EMBL/GenBank/DDBJ databases">
        <title>Rhizophora mucronata_Transcriptome.</title>
        <authorList>
            <person name="Meera S.P."/>
            <person name="Sreeshan A."/>
            <person name="Augustine A."/>
        </authorList>
    </citation>
    <scope>NUCLEOTIDE SEQUENCE</scope>
    <source>
        <tissue evidence="1">Leaf</tissue>
    </source>
</reference>
<accession>A0A2P2R1C5</accession>